<comment type="caution">
    <text evidence="2">The sequence shown here is derived from an EMBL/GenBank/DDBJ whole genome shotgun (WGS) entry which is preliminary data.</text>
</comment>
<feature type="transmembrane region" description="Helical" evidence="1">
    <location>
        <begin position="9"/>
        <end position="29"/>
    </location>
</feature>
<protein>
    <submittedName>
        <fullName evidence="2">TRAP-type C4-dicarboxylate transport system permease small subunit</fullName>
    </submittedName>
</protein>
<feature type="transmembrane region" description="Helical" evidence="1">
    <location>
        <begin position="41"/>
        <end position="67"/>
    </location>
</feature>
<organism evidence="2 3">
    <name type="scientific">Paenibacillus harenae</name>
    <dbReference type="NCBI Taxonomy" id="306543"/>
    <lineage>
        <taxon>Bacteria</taxon>
        <taxon>Bacillati</taxon>
        <taxon>Bacillota</taxon>
        <taxon>Bacilli</taxon>
        <taxon>Bacillales</taxon>
        <taxon>Paenibacillaceae</taxon>
        <taxon>Paenibacillus</taxon>
    </lineage>
</organism>
<dbReference type="Proteomes" id="UP001229346">
    <property type="component" value="Unassembled WGS sequence"/>
</dbReference>
<dbReference type="RefSeq" id="WP_307202437.1">
    <property type="nucleotide sequence ID" value="NZ_JAUSSU010000003.1"/>
</dbReference>
<reference evidence="2 3" key="1">
    <citation type="submission" date="2023-07" db="EMBL/GenBank/DDBJ databases">
        <title>Sorghum-associated microbial communities from plants grown in Nebraska, USA.</title>
        <authorList>
            <person name="Schachtman D."/>
        </authorList>
    </citation>
    <scope>NUCLEOTIDE SEQUENCE [LARGE SCALE GENOMIC DNA]</scope>
    <source>
        <strain evidence="2 3">CC482</strain>
    </source>
</reference>
<evidence type="ECO:0000313" key="2">
    <source>
        <dbReference type="EMBL" id="MDQ0111979.1"/>
    </source>
</evidence>
<keyword evidence="1" id="KW-0812">Transmembrane</keyword>
<sequence>MPYSLTRRISYVLIAIGVLLIIFGLWQYIPKSLSSQTPDSVIMSIIAKRITFPILGLILTVIGYAFLKFVREIEEEIQLLRDELSRLTKVVEAQGKDTK</sequence>
<keyword evidence="1" id="KW-0472">Membrane</keyword>
<keyword evidence="3" id="KW-1185">Reference proteome</keyword>
<dbReference type="EMBL" id="JAUSSU010000003">
    <property type="protein sequence ID" value="MDQ0111979.1"/>
    <property type="molecule type" value="Genomic_DNA"/>
</dbReference>
<name>A0ABT9TX75_PAEHA</name>
<proteinExistence type="predicted"/>
<accession>A0ABT9TX75</accession>
<gene>
    <name evidence="2" type="ORF">J2T15_001414</name>
</gene>
<evidence type="ECO:0000256" key="1">
    <source>
        <dbReference type="SAM" id="Phobius"/>
    </source>
</evidence>
<evidence type="ECO:0000313" key="3">
    <source>
        <dbReference type="Proteomes" id="UP001229346"/>
    </source>
</evidence>
<keyword evidence="1" id="KW-1133">Transmembrane helix</keyword>